<sequence>MVIWLAGIRLRQHIFRQTAKKLHDWYGYHHKETRWKG</sequence>
<dbReference type="EMBL" id="UINC01116664">
    <property type="protein sequence ID" value="SVC88554.1"/>
    <property type="molecule type" value="Genomic_DNA"/>
</dbReference>
<dbReference type="AlphaFoldDB" id="A0A382QSR5"/>
<name>A0A382QSR5_9ZZZZ</name>
<organism evidence="1">
    <name type="scientific">marine metagenome</name>
    <dbReference type="NCBI Taxonomy" id="408172"/>
    <lineage>
        <taxon>unclassified sequences</taxon>
        <taxon>metagenomes</taxon>
        <taxon>ecological metagenomes</taxon>
    </lineage>
</organism>
<evidence type="ECO:0000313" key="1">
    <source>
        <dbReference type="EMBL" id="SVC88554.1"/>
    </source>
</evidence>
<reference evidence="1" key="1">
    <citation type="submission" date="2018-05" db="EMBL/GenBank/DDBJ databases">
        <authorList>
            <person name="Lanie J.A."/>
            <person name="Ng W.-L."/>
            <person name="Kazmierczak K.M."/>
            <person name="Andrzejewski T.M."/>
            <person name="Davidsen T.M."/>
            <person name="Wayne K.J."/>
            <person name="Tettelin H."/>
            <person name="Glass J.I."/>
            <person name="Rusch D."/>
            <person name="Podicherti R."/>
            <person name="Tsui H.-C.T."/>
            <person name="Winkler M.E."/>
        </authorList>
    </citation>
    <scope>NUCLEOTIDE SEQUENCE</scope>
</reference>
<accession>A0A382QSR5</accession>
<gene>
    <name evidence="1" type="ORF">METZ01_LOCUS341408</name>
</gene>
<proteinExistence type="predicted"/>
<protein>
    <submittedName>
        <fullName evidence="1">Uncharacterized protein</fullName>
    </submittedName>
</protein>